<proteinExistence type="predicted"/>
<evidence type="ECO:0000313" key="1">
    <source>
        <dbReference type="EMBL" id="QJA64979.1"/>
    </source>
</evidence>
<organism evidence="2">
    <name type="scientific">viral metagenome</name>
    <dbReference type="NCBI Taxonomy" id="1070528"/>
    <lineage>
        <taxon>unclassified sequences</taxon>
        <taxon>metagenomes</taxon>
        <taxon>organismal metagenomes</taxon>
    </lineage>
</organism>
<dbReference type="EMBL" id="MT141530">
    <property type="protein sequence ID" value="QJA64979.1"/>
    <property type="molecule type" value="Genomic_DNA"/>
</dbReference>
<name>A0A6M3JQ28_9ZZZZ</name>
<gene>
    <name evidence="2" type="ORF">MM415A03501_0010</name>
    <name evidence="1" type="ORF">MM415B00446_0003</name>
</gene>
<dbReference type="EMBL" id="MT141831">
    <property type="protein sequence ID" value="QJA70917.1"/>
    <property type="molecule type" value="Genomic_DNA"/>
</dbReference>
<protein>
    <submittedName>
        <fullName evidence="2">Uncharacterized protein</fullName>
    </submittedName>
</protein>
<dbReference type="AlphaFoldDB" id="A0A6M3JQ28"/>
<accession>A0A6M3JQ28</accession>
<sequence>MNNLFGEIPVNCLRDSEAPGPVKVTDIATGKVRYEDATLPQSEETWERIKKGYQVVTFTERRDDDSQ</sequence>
<reference evidence="2" key="1">
    <citation type="submission" date="2020-03" db="EMBL/GenBank/DDBJ databases">
        <title>The deep terrestrial virosphere.</title>
        <authorList>
            <person name="Holmfeldt K."/>
            <person name="Nilsson E."/>
            <person name="Simone D."/>
            <person name="Lopez-Fernandez M."/>
            <person name="Wu X."/>
            <person name="de Brujin I."/>
            <person name="Lundin D."/>
            <person name="Andersson A."/>
            <person name="Bertilsson S."/>
            <person name="Dopson M."/>
        </authorList>
    </citation>
    <scope>NUCLEOTIDE SEQUENCE</scope>
    <source>
        <strain evidence="2">MM415A03501</strain>
        <strain evidence="1">MM415B00446</strain>
    </source>
</reference>
<evidence type="ECO:0000313" key="2">
    <source>
        <dbReference type="EMBL" id="QJA70917.1"/>
    </source>
</evidence>